<evidence type="ECO:0000313" key="2">
    <source>
        <dbReference type="Proteomes" id="UP000663720"/>
    </source>
</evidence>
<sequence length="38" mass="4197">MDMMVCIEFFYAAGSQAVNCLAIFCRPYGTLKAFISAI</sequence>
<accession>A0A975BBN0</accession>
<proteinExistence type="predicted"/>
<reference evidence="1" key="1">
    <citation type="journal article" date="2021" name="Microb. Physiol.">
        <title>Proteogenomic Insights into the Physiology of Marine, Sulfate-Reducing, Filamentous Desulfonema limicola and Desulfonema magnum.</title>
        <authorList>
            <person name="Schnaars V."/>
            <person name="Wohlbrand L."/>
            <person name="Scheve S."/>
            <person name="Hinrichs C."/>
            <person name="Reinhardt R."/>
            <person name="Rabus R."/>
        </authorList>
    </citation>
    <scope>NUCLEOTIDE SEQUENCE</scope>
    <source>
        <strain evidence="1">5ac10</strain>
    </source>
</reference>
<dbReference type="Proteomes" id="UP000663720">
    <property type="component" value="Chromosome"/>
</dbReference>
<dbReference type="KEGG" id="dli:dnl_46430"/>
<evidence type="ECO:0000313" key="1">
    <source>
        <dbReference type="EMBL" id="QTA82270.1"/>
    </source>
</evidence>
<dbReference type="EMBL" id="CP061799">
    <property type="protein sequence ID" value="QTA82270.1"/>
    <property type="molecule type" value="Genomic_DNA"/>
</dbReference>
<keyword evidence="2" id="KW-1185">Reference proteome</keyword>
<protein>
    <submittedName>
        <fullName evidence="1">Uncharacterized protein</fullName>
    </submittedName>
</protein>
<name>A0A975BBN0_9BACT</name>
<organism evidence="1 2">
    <name type="scientific">Desulfonema limicola</name>
    <dbReference type="NCBI Taxonomy" id="45656"/>
    <lineage>
        <taxon>Bacteria</taxon>
        <taxon>Pseudomonadati</taxon>
        <taxon>Thermodesulfobacteriota</taxon>
        <taxon>Desulfobacteria</taxon>
        <taxon>Desulfobacterales</taxon>
        <taxon>Desulfococcaceae</taxon>
        <taxon>Desulfonema</taxon>
    </lineage>
</organism>
<gene>
    <name evidence="1" type="ORF">dnl_46430</name>
</gene>
<dbReference type="AlphaFoldDB" id="A0A975BBN0"/>